<dbReference type="OMA" id="AINAWCI"/>
<evidence type="ECO:0000313" key="4">
    <source>
        <dbReference type="Proteomes" id="UP000008672"/>
    </source>
</evidence>
<protein>
    <recommendedName>
        <fullName evidence="2">PiggyBac transposable element-derived protein domain-containing protein</fullName>
    </recommendedName>
</protein>
<dbReference type="eggNOG" id="ENOG502QWEM">
    <property type="taxonomic scope" value="Eukaryota"/>
</dbReference>
<dbReference type="Pfam" id="PF13843">
    <property type="entry name" value="DDE_Tnp_1_7"/>
    <property type="match status" value="1"/>
</dbReference>
<feature type="region of interest" description="Disordered" evidence="1">
    <location>
        <begin position="25"/>
        <end position="89"/>
    </location>
</feature>
<feature type="compositionally biased region" description="Acidic residues" evidence="1">
    <location>
        <begin position="27"/>
        <end position="45"/>
    </location>
</feature>
<feature type="compositionally biased region" description="Polar residues" evidence="1">
    <location>
        <begin position="80"/>
        <end position="89"/>
    </location>
</feature>
<feature type="domain" description="PiggyBac transposable element-derived protein" evidence="2">
    <location>
        <begin position="261"/>
        <end position="443"/>
    </location>
</feature>
<gene>
    <name evidence="3" type="primary">LOC102357256</name>
</gene>
<dbReference type="GeneTree" id="ENSGT00510000049866"/>
<evidence type="ECO:0000259" key="2">
    <source>
        <dbReference type="Pfam" id="PF13843"/>
    </source>
</evidence>
<dbReference type="EMBL" id="AFYH01083731">
    <property type="status" value="NOT_ANNOTATED_CDS"/>
    <property type="molecule type" value="Genomic_DNA"/>
</dbReference>
<keyword evidence="4" id="KW-1185">Reference proteome</keyword>
<dbReference type="HOGENOM" id="CLU_013052_4_0_1"/>
<accession>H3AK12</accession>
<reference evidence="3" key="2">
    <citation type="submission" date="2025-08" db="UniProtKB">
        <authorList>
            <consortium name="Ensembl"/>
        </authorList>
    </citation>
    <scope>IDENTIFICATION</scope>
</reference>
<dbReference type="Ensembl" id="ENSLACT00000010060.1">
    <property type="protein sequence ID" value="ENSLACP00000009983.1"/>
    <property type="gene ID" value="ENSLACG00000008799.1"/>
</dbReference>
<dbReference type="InterPro" id="IPR029526">
    <property type="entry name" value="PGBD"/>
</dbReference>
<dbReference type="PANTHER" id="PTHR46599">
    <property type="entry name" value="PIGGYBAC TRANSPOSABLE ELEMENT-DERIVED PROTEIN 4"/>
    <property type="match status" value="1"/>
</dbReference>
<organism evidence="3 4">
    <name type="scientific">Latimeria chalumnae</name>
    <name type="common">Coelacanth</name>
    <dbReference type="NCBI Taxonomy" id="7897"/>
    <lineage>
        <taxon>Eukaryota</taxon>
        <taxon>Metazoa</taxon>
        <taxon>Chordata</taxon>
        <taxon>Craniata</taxon>
        <taxon>Vertebrata</taxon>
        <taxon>Euteleostomi</taxon>
        <taxon>Coelacanthiformes</taxon>
        <taxon>Coelacanthidae</taxon>
        <taxon>Latimeria</taxon>
    </lineage>
</organism>
<sequence>ISLNMSFKNMSSCKWLSQQEILAELDRDSEVEEEVSETENNNDGDPDYHETSSDESEDTDPESAMVSPSTSRERGRKLNSPLQPLASNLDETFKSKDGNITWKASPCMNQGRLSNSNVIKMVPGPTRYAVTCIHDIASAFGLFIPPTIENIILQMTNLEGRRVLGEKWKELDHVDMQAYIGLLLLAGVYRCKGEATSSLWNAETGRAIFPATMSLETFHIITRVIRFDNRDTRADRRERDKLAAIREVWDKWVEILPLLYTCDAQSSYAWNMQVYTGKLPREAPERNQGMHVVLEMTQGLRGHNVTCDNFFTSYTLGAELLKRKLTMLGTVRKSKPELPNEIVKIQHRSVHSSKFAFTESTAVVSYCSKKNKNVIVMSTMHKDTRVCTGNDKKPEMILDYNSSKGGVENLDKLIATYTCQRMTARWPVVIFYNIVDVSAYNAFVLWTDINTTWNAGKLYRRRIFLELLGKALVTPLIQRRSRMPRAPTAIALIQNVQTEGDSASLSVATGLCKKRARCNYCPSSNDNKTNVTCVKCRKYLCKRHMSTFCPTCA</sequence>
<dbReference type="InParanoid" id="H3AK12"/>
<dbReference type="PANTHER" id="PTHR46599:SF6">
    <property type="entry name" value="DUAL SPECIFICITY PHOSPHATASE 26"/>
    <property type="match status" value="1"/>
</dbReference>
<dbReference type="Bgee" id="ENSLACG00000008799">
    <property type="expression patterns" value="Expressed in musculature and 3 other cell types or tissues"/>
</dbReference>
<evidence type="ECO:0000256" key="1">
    <source>
        <dbReference type="SAM" id="MobiDB-lite"/>
    </source>
</evidence>
<dbReference type="AlphaFoldDB" id="H3AK12"/>
<reference evidence="3" key="3">
    <citation type="submission" date="2025-09" db="UniProtKB">
        <authorList>
            <consortium name="Ensembl"/>
        </authorList>
    </citation>
    <scope>IDENTIFICATION</scope>
</reference>
<evidence type="ECO:0000313" key="3">
    <source>
        <dbReference type="Ensembl" id="ENSLACP00000009983.1"/>
    </source>
</evidence>
<dbReference type="STRING" id="7897.ENSLACP00000009983"/>
<reference evidence="4" key="1">
    <citation type="submission" date="2011-08" db="EMBL/GenBank/DDBJ databases">
        <title>The draft genome of Latimeria chalumnae.</title>
        <authorList>
            <person name="Di Palma F."/>
            <person name="Alfoldi J."/>
            <person name="Johnson J."/>
            <person name="Berlin A."/>
            <person name="Gnerre S."/>
            <person name="Jaffe D."/>
            <person name="MacCallum I."/>
            <person name="Young S."/>
            <person name="Walker B.J."/>
            <person name="Lander E."/>
            <person name="Lindblad-Toh K."/>
        </authorList>
    </citation>
    <scope>NUCLEOTIDE SEQUENCE [LARGE SCALE GENOMIC DNA]</scope>
    <source>
        <strain evidence="4">Wild caught</strain>
    </source>
</reference>
<dbReference type="Proteomes" id="UP000008672">
    <property type="component" value="Unassembled WGS sequence"/>
</dbReference>
<proteinExistence type="predicted"/>
<name>H3AK12_LATCH</name>